<reference evidence="6 7" key="1">
    <citation type="journal article" date="2014" name="Genome Announc.">
        <title>Genome Sequence of Gammaproteobacterial Pseudohaliea rubra Type Strain DSM 19751, Isolated from Coastal Seawater of the Mediterranean Sea.</title>
        <authorList>
            <person name="Spring S."/>
            <person name="Fiebig A."/>
            <person name="Riedel T."/>
            <person name="Goker M."/>
            <person name="Klenk H.P."/>
        </authorList>
    </citation>
    <scope>NUCLEOTIDE SEQUENCE [LARGE SCALE GENOMIC DNA]</scope>
    <source>
        <strain evidence="6 7">DSM 19751</strain>
    </source>
</reference>
<feature type="transmembrane region" description="Helical" evidence="5">
    <location>
        <begin position="39"/>
        <end position="60"/>
    </location>
</feature>
<keyword evidence="7" id="KW-1185">Reference proteome</keyword>
<evidence type="ECO:0000256" key="1">
    <source>
        <dbReference type="ARBA" id="ARBA00004127"/>
    </source>
</evidence>
<dbReference type="OrthoDB" id="9811969at2"/>
<proteinExistence type="predicted"/>
<dbReference type="InterPro" id="IPR052527">
    <property type="entry name" value="Metal_cation-efflux_comp"/>
</dbReference>
<dbReference type="HOGENOM" id="CLU_065200_4_0_6"/>
<evidence type="ECO:0000313" key="7">
    <source>
        <dbReference type="Proteomes" id="UP000029640"/>
    </source>
</evidence>
<dbReference type="Pfam" id="PF04191">
    <property type="entry name" value="PEMT"/>
    <property type="match status" value="1"/>
</dbReference>
<accession>A0A095VTD2</accession>
<dbReference type="eggNOG" id="COG2020">
    <property type="taxonomic scope" value="Bacteria"/>
</dbReference>
<evidence type="ECO:0000256" key="2">
    <source>
        <dbReference type="ARBA" id="ARBA00022692"/>
    </source>
</evidence>
<dbReference type="STRING" id="1265313.HRUBRA_00686"/>
<dbReference type="Gene3D" id="1.20.120.1630">
    <property type="match status" value="1"/>
</dbReference>
<dbReference type="InterPro" id="IPR007318">
    <property type="entry name" value="Phopholipid_MeTrfase"/>
</dbReference>
<keyword evidence="3 5" id="KW-1133">Transmembrane helix</keyword>
<dbReference type="PANTHER" id="PTHR43847:SF1">
    <property type="entry name" value="BLL3993 PROTEIN"/>
    <property type="match status" value="1"/>
</dbReference>
<evidence type="ECO:0000256" key="4">
    <source>
        <dbReference type="ARBA" id="ARBA00023136"/>
    </source>
</evidence>
<sequence length="150" mass="16715">MSERRLIYPPVWMVFGVVAIFVIDEYLPGPRFAGASAQFAGSALLVGGLAMLVIAGGLFARADTGMVPFRDTRVLVTRGLYRYSRNPMYLAMALVLLGVAVTVGASLALAVPPVFLVIIERRFIRAEEQQLEALFGEEYRAYCRRVRRWL</sequence>
<evidence type="ECO:0000313" key="6">
    <source>
        <dbReference type="EMBL" id="KGE04717.1"/>
    </source>
</evidence>
<dbReference type="EMBL" id="AUVB01000020">
    <property type="protein sequence ID" value="KGE04717.1"/>
    <property type="molecule type" value="Genomic_DNA"/>
</dbReference>
<protein>
    <recommendedName>
        <fullName evidence="8">Isoprenylcysteine carboxylmethyltransferase family protein</fullName>
    </recommendedName>
</protein>
<dbReference type="RefSeq" id="WP_144244475.1">
    <property type="nucleotide sequence ID" value="NZ_KN234789.1"/>
</dbReference>
<dbReference type="PATRIC" id="fig|1265313.6.peg.680"/>
<dbReference type="AlphaFoldDB" id="A0A095VTD2"/>
<comment type="subcellular location">
    <subcellularLocation>
        <location evidence="1">Endomembrane system</location>
        <topology evidence="1">Multi-pass membrane protein</topology>
    </subcellularLocation>
</comment>
<dbReference type="GO" id="GO:0012505">
    <property type="term" value="C:endomembrane system"/>
    <property type="evidence" value="ECO:0007669"/>
    <property type="project" value="UniProtKB-SubCell"/>
</dbReference>
<dbReference type="PANTHER" id="PTHR43847">
    <property type="entry name" value="BLL3993 PROTEIN"/>
    <property type="match status" value="1"/>
</dbReference>
<evidence type="ECO:0000256" key="5">
    <source>
        <dbReference type="SAM" id="Phobius"/>
    </source>
</evidence>
<feature type="transmembrane region" description="Helical" evidence="5">
    <location>
        <begin position="6"/>
        <end position="27"/>
    </location>
</feature>
<evidence type="ECO:0008006" key="8">
    <source>
        <dbReference type="Google" id="ProtNLM"/>
    </source>
</evidence>
<evidence type="ECO:0000256" key="3">
    <source>
        <dbReference type="ARBA" id="ARBA00022989"/>
    </source>
</evidence>
<organism evidence="6 7">
    <name type="scientific">Pseudohaliea rubra DSM 19751</name>
    <dbReference type="NCBI Taxonomy" id="1265313"/>
    <lineage>
        <taxon>Bacteria</taxon>
        <taxon>Pseudomonadati</taxon>
        <taxon>Pseudomonadota</taxon>
        <taxon>Gammaproteobacteria</taxon>
        <taxon>Cellvibrionales</taxon>
        <taxon>Halieaceae</taxon>
        <taxon>Pseudohaliea</taxon>
    </lineage>
</organism>
<feature type="transmembrane region" description="Helical" evidence="5">
    <location>
        <begin position="88"/>
        <end position="119"/>
    </location>
</feature>
<keyword evidence="4 5" id="KW-0472">Membrane</keyword>
<dbReference type="Proteomes" id="UP000029640">
    <property type="component" value="Unassembled WGS sequence"/>
</dbReference>
<keyword evidence="2 5" id="KW-0812">Transmembrane</keyword>
<comment type="caution">
    <text evidence="6">The sequence shown here is derived from an EMBL/GenBank/DDBJ whole genome shotgun (WGS) entry which is preliminary data.</text>
</comment>
<name>A0A095VTD2_9GAMM</name>
<gene>
    <name evidence="6" type="ORF">HRUBRA_00686</name>
</gene>